<comment type="caution">
    <text evidence="3">The sequence shown here is derived from an EMBL/GenBank/DDBJ whole genome shotgun (WGS) entry which is preliminary data.</text>
</comment>
<feature type="coiled-coil region" evidence="1">
    <location>
        <begin position="93"/>
        <end position="130"/>
    </location>
</feature>
<reference evidence="3 4" key="1">
    <citation type="submission" date="2023-09" db="EMBL/GenBank/DDBJ databases">
        <title>Genomes of two closely related lineages of the louse Polyplax serrata with different host specificities.</title>
        <authorList>
            <person name="Martinu J."/>
            <person name="Tarabai H."/>
            <person name="Stefka J."/>
            <person name="Hypsa V."/>
        </authorList>
    </citation>
    <scope>NUCLEOTIDE SEQUENCE [LARGE SCALE GENOMIC DNA]</scope>
    <source>
        <strain evidence="3">98ZLc_SE</strain>
    </source>
</reference>
<accession>A0ABR1B532</accession>
<dbReference type="EMBL" id="JAWJWF010000003">
    <property type="protein sequence ID" value="KAK6635034.1"/>
    <property type="molecule type" value="Genomic_DNA"/>
</dbReference>
<proteinExistence type="predicted"/>
<evidence type="ECO:0000313" key="3">
    <source>
        <dbReference type="EMBL" id="KAK6635034.1"/>
    </source>
</evidence>
<evidence type="ECO:0000313" key="4">
    <source>
        <dbReference type="Proteomes" id="UP001359485"/>
    </source>
</evidence>
<dbReference type="Proteomes" id="UP001359485">
    <property type="component" value="Unassembled WGS sequence"/>
</dbReference>
<name>A0ABR1B532_POLSC</name>
<feature type="coiled-coil region" evidence="1">
    <location>
        <begin position="209"/>
        <end position="254"/>
    </location>
</feature>
<evidence type="ECO:0000256" key="2">
    <source>
        <dbReference type="SAM" id="MobiDB-lite"/>
    </source>
</evidence>
<protein>
    <submittedName>
        <fullName evidence="3">Uncharacterized protein</fullName>
    </submittedName>
</protein>
<keyword evidence="4" id="KW-1185">Reference proteome</keyword>
<keyword evidence="1" id="KW-0175">Coiled coil</keyword>
<gene>
    <name evidence="3" type="ORF">RUM44_000283</name>
</gene>
<feature type="region of interest" description="Disordered" evidence="2">
    <location>
        <begin position="178"/>
        <end position="200"/>
    </location>
</feature>
<feature type="compositionally biased region" description="Acidic residues" evidence="2">
    <location>
        <begin position="187"/>
        <end position="200"/>
    </location>
</feature>
<sequence length="270" mass="32021">MMTLSIIFVHSANPNAMSTYKKIGPTYILKNNKRSLENLVRHYLAKTDELEDKEGKVLRQMEVMQSAVTSLQGWNQKRMSQQLPQAQPVIMSISKVEEETRKIREETARIQNEIRDKIEANKKLQEEVNKRKLLQKIQKEAMEREETPSGERTPEEFSVALNREKERKKFIQEIRDSDVPPSAPLYTEEDDDDDSILEEDPAFAHDPRVKFFQDKIRKLKEMERRLMKESEEDARVSKAKREKLLEKIEMLEWESEIDRQLIKSLKRKYQ</sequence>
<evidence type="ECO:0000256" key="1">
    <source>
        <dbReference type="SAM" id="Coils"/>
    </source>
</evidence>
<organism evidence="3 4">
    <name type="scientific">Polyplax serrata</name>
    <name type="common">Common mouse louse</name>
    <dbReference type="NCBI Taxonomy" id="468196"/>
    <lineage>
        <taxon>Eukaryota</taxon>
        <taxon>Metazoa</taxon>
        <taxon>Ecdysozoa</taxon>
        <taxon>Arthropoda</taxon>
        <taxon>Hexapoda</taxon>
        <taxon>Insecta</taxon>
        <taxon>Pterygota</taxon>
        <taxon>Neoptera</taxon>
        <taxon>Paraneoptera</taxon>
        <taxon>Psocodea</taxon>
        <taxon>Troctomorpha</taxon>
        <taxon>Phthiraptera</taxon>
        <taxon>Anoplura</taxon>
        <taxon>Polyplacidae</taxon>
        <taxon>Polyplax</taxon>
    </lineage>
</organism>